<dbReference type="PANTHER" id="PTHR31392:SF1">
    <property type="entry name" value="ALPHA-1,3-MANNOSYLTRANSFERASE MNN1-RELATED"/>
    <property type="match status" value="1"/>
</dbReference>
<evidence type="ECO:0000256" key="3">
    <source>
        <dbReference type="ARBA" id="ARBA00022676"/>
    </source>
</evidence>
<gene>
    <name evidence="11" type="ORF">DASC09_005360</name>
</gene>
<comment type="caution">
    <text evidence="11">The sequence shown here is derived from an EMBL/GenBank/DDBJ whole genome shotgun (WGS) entry which is preliminary data.</text>
</comment>
<keyword evidence="8" id="KW-0472">Membrane</keyword>
<evidence type="ECO:0000256" key="2">
    <source>
        <dbReference type="ARBA" id="ARBA00009105"/>
    </source>
</evidence>
<reference evidence="11 12" key="1">
    <citation type="journal article" date="2023" name="Elife">
        <title>Identification of key yeast species and microbe-microbe interactions impacting larval growth of Drosophila in the wild.</title>
        <authorList>
            <person name="Mure A."/>
            <person name="Sugiura Y."/>
            <person name="Maeda R."/>
            <person name="Honda K."/>
            <person name="Sakurai N."/>
            <person name="Takahashi Y."/>
            <person name="Watada M."/>
            <person name="Katoh T."/>
            <person name="Gotoh A."/>
            <person name="Gotoh Y."/>
            <person name="Taniguchi I."/>
            <person name="Nakamura K."/>
            <person name="Hayashi T."/>
            <person name="Katayama T."/>
            <person name="Uemura T."/>
            <person name="Hattori Y."/>
        </authorList>
    </citation>
    <scope>NUCLEOTIDE SEQUENCE [LARGE SCALE GENOMIC DNA]</scope>
    <source>
        <strain evidence="11 12">SC-9</strain>
    </source>
</reference>
<dbReference type="RefSeq" id="XP_064850211.1">
    <property type="nucleotide sequence ID" value="XM_064994139.1"/>
</dbReference>
<keyword evidence="10" id="KW-0732">Signal</keyword>
<protein>
    <recommendedName>
        <fullName evidence="13">Alpha-1,3-mannosyltransferase</fullName>
    </recommendedName>
</protein>
<name>A0AAV5QF41_9ASCO</name>
<comment type="subcellular location">
    <subcellularLocation>
        <location evidence="1">Membrane</location>
        <topology evidence="1">Single-pass type II membrane protein</topology>
    </subcellularLocation>
</comment>
<dbReference type="GO" id="GO:0000033">
    <property type="term" value="F:alpha-1,3-mannosyltransferase activity"/>
    <property type="evidence" value="ECO:0007669"/>
    <property type="project" value="TreeGrafter"/>
</dbReference>
<evidence type="ECO:0000313" key="11">
    <source>
        <dbReference type="EMBL" id="GMM33211.1"/>
    </source>
</evidence>
<dbReference type="PANTHER" id="PTHR31392">
    <property type="entry name" value="ALPHA-1,3-MANNOSYLTRANSFERASE MNN1-RELATED"/>
    <property type="match status" value="1"/>
</dbReference>
<keyword evidence="3" id="KW-0328">Glycosyltransferase</keyword>
<evidence type="ECO:0000256" key="7">
    <source>
        <dbReference type="ARBA" id="ARBA00022989"/>
    </source>
</evidence>
<feature type="signal peptide" evidence="10">
    <location>
        <begin position="1"/>
        <end position="34"/>
    </location>
</feature>
<sequence length="867" mass="99296">MIRRFPFNRRIKLLLLFLFGLSALQLFFYGSSSATENINVQVTGSLSDESEYHINANLIQNLINKSYKIPSSHYKRLFDVHGPDFLLHYSTIDKCNLYFRTLYDEKGDNWNSLYQNGVNINDLPHDAGVFLEDRYLNRLKDQLLEEKQKTEDESSITPDEMNGLMRDYLAMKNSTIATENLLIDIITHFRVFDKCYISGALIDDGSDSNAVDKELNEYNKLVSIIDRLKGEVNKKLDSFGNFITDTVNSLIYDSNYEDFDSYENGHEKREAAERGATSYMTKEKEHSSMCEKIESTLFPWLSHTMPTFTRWDGQVVKEPPVMNDYYEYPESNIGSLIPKSEDNCWVNKFRSQMNGRGIVLSASDSHFDDLVALLKILRVLNNHLPIQIIHKGDLDPKFQKLLVQVARDELSEESKIQDLHKQYHKHLEYVTDGPVDLSYPKQEIWFVDTSESVAEDYRQFFDAYSNKYLALIFNSFDEILLMDTDTIPFVSPNTFFQSPHYKNSGTYFFKDRLAEDFILAEDIQLFKKLLPTIYDEIFFGIPETTSKTLSSRLFSIHNFKHLMESGIMAYSRSTHFSGMFAAVQIRLWEKLMGEKVWGDKETYWIGMAMMGDETYEFNANGAGAILGTNSTSNLITKPAAGRSGYSYQVRACSVQPAHIADHDNATLLWINSGFKNCKKSRAYQDDINLIKYKKLFLGHKSTTTDVPTSPTAAPDEKGDVSGFSEVQMAEGRQALKDFYNEPISVYGVLIPPPKENIGRLRISPHLKGWRMVNECLGFKYCASDKLTSSTVQKGDALGEGKAERGFVFNTKGINVIKSDVVDDGGIFVQYEHDRQMVYEFFGEVWKNGYNAYRQGTENYKLAATEAY</sequence>
<dbReference type="Pfam" id="PF11051">
    <property type="entry name" value="Mannosyl_trans3"/>
    <property type="match status" value="1"/>
</dbReference>
<evidence type="ECO:0000256" key="10">
    <source>
        <dbReference type="SAM" id="SignalP"/>
    </source>
</evidence>
<evidence type="ECO:0000256" key="6">
    <source>
        <dbReference type="ARBA" id="ARBA00022968"/>
    </source>
</evidence>
<accession>A0AAV5QF41</accession>
<keyword evidence="5" id="KW-0812">Transmembrane</keyword>
<dbReference type="SUPFAM" id="SSF53448">
    <property type="entry name" value="Nucleotide-diphospho-sugar transferases"/>
    <property type="match status" value="1"/>
</dbReference>
<dbReference type="GeneID" id="90071190"/>
<dbReference type="GO" id="GO:0006493">
    <property type="term" value="P:protein O-linked glycosylation"/>
    <property type="evidence" value="ECO:0007669"/>
    <property type="project" value="TreeGrafter"/>
</dbReference>
<evidence type="ECO:0000256" key="8">
    <source>
        <dbReference type="ARBA" id="ARBA00023136"/>
    </source>
</evidence>
<dbReference type="AlphaFoldDB" id="A0AAV5QF41"/>
<keyword evidence="9" id="KW-0325">Glycoprotein</keyword>
<dbReference type="Proteomes" id="UP001360560">
    <property type="component" value="Unassembled WGS sequence"/>
</dbReference>
<evidence type="ECO:0000256" key="9">
    <source>
        <dbReference type="ARBA" id="ARBA00023180"/>
    </source>
</evidence>
<keyword evidence="12" id="KW-1185">Reference proteome</keyword>
<keyword evidence="7" id="KW-1133">Transmembrane helix</keyword>
<dbReference type="EMBL" id="BTFZ01000001">
    <property type="protein sequence ID" value="GMM33211.1"/>
    <property type="molecule type" value="Genomic_DNA"/>
</dbReference>
<dbReference type="GO" id="GO:0016020">
    <property type="term" value="C:membrane"/>
    <property type="evidence" value="ECO:0007669"/>
    <property type="project" value="UniProtKB-SubCell"/>
</dbReference>
<feature type="chain" id="PRO_5043439492" description="Alpha-1,3-mannosyltransferase" evidence="10">
    <location>
        <begin position="35"/>
        <end position="867"/>
    </location>
</feature>
<evidence type="ECO:0000313" key="12">
    <source>
        <dbReference type="Proteomes" id="UP001360560"/>
    </source>
</evidence>
<dbReference type="InterPro" id="IPR022751">
    <property type="entry name" value="Alpha_mannosyltransferase"/>
</dbReference>
<proteinExistence type="inferred from homology"/>
<comment type="similarity">
    <text evidence="2">Belongs to the MNN1/MNT family.</text>
</comment>
<evidence type="ECO:0000256" key="4">
    <source>
        <dbReference type="ARBA" id="ARBA00022679"/>
    </source>
</evidence>
<dbReference type="InterPro" id="IPR029044">
    <property type="entry name" value="Nucleotide-diphossugar_trans"/>
</dbReference>
<keyword evidence="4" id="KW-0808">Transferase</keyword>
<keyword evidence="6" id="KW-0735">Signal-anchor</keyword>
<evidence type="ECO:0000256" key="5">
    <source>
        <dbReference type="ARBA" id="ARBA00022692"/>
    </source>
</evidence>
<organism evidence="11 12">
    <name type="scientific">Saccharomycopsis crataegensis</name>
    <dbReference type="NCBI Taxonomy" id="43959"/>
    <lineage>
        <taxon>Eukaryota</taxon>
        <taxon>Fungi</taxon>
        <taxon>Dikarya</taxon>
        <taxon>Ascomycota</taxon>
        <taxon>Saccharomycotina</taxon>
        <taxon>Saccharomycetes</taxon>
        <taxon>Saccharomycopsidaceae</taxon>
        <taxon>Saccharomycopsis</taxon>
    </lineage>
</organism>
<evidence type="ECO:0000256" key="1">
    <source>
        <dbReference type="ARBA" id="ARBA00004606"/>
    </source>
</evidence>
<evidence type="ECO:0008006" key="13">
    <source>
        <dbReference type="Google" id="ProtNLM"/>
    </source>
</evidence>
<dbReference type="GO" id="GO:0005794">
    <property type="term" value="C:Golgi apparatus"/>
    <property type="evidence" value="ECO:0007669"/>
    <property type="project" value="TreeGrafter"/>
</dbReference>